<evidence type="ECO:0000256" key="1">
    <source>
        <dbReference type="SAM" id="MobiDB-lite"/>
    </source>
</evidence>
<dbReference type="SUPFAM" id="SSF53706">
    <property type="entry name" value="Formate dehydrogenase/DMSO reductase, domains 1-3"/>
    <property type="match status" value="1"/>
</dbReference>
<dbReference type="RefSeq" id="WP_048709661.1">
    <property type="nucleotide sequence ID" value="NZ_CP014646.1"/>
</dbReference>
<keyword evidence="3" id="KW-1185">Reference proteome</keyword>
<sequence length="435" mass="45226">MNTHTPTPTPAHAPDPSPAAAPPATGAPWTCPFCSLLCDGFGLQDGDPPRLLGSDCPRALKALAAFSRSATPVSPSIDGAPATLEAALEAAAARLSEARQPLFGGLATDVAGMRQLYRLANTCGAILDHAHGEALMHTLRPLQDRGQMFTTLAEIRTRADLVVCFGTDATNYPEFFRRCAPATGSGVHRRTVFVGTVPPAQAIESSSVDIVAGQGDLFDTAATLAALVEQRGLPQPAAELAELADALRAARYAVLVWEPAQLPAHGALIGEALLRLVMSLNRSTRAGMFALGGVDGAQTANAAMTWLSGLPLRSRVGPRGLEHQPLQYATDRLLAGDEVDLLLWVASFGPKLPPPPTGVPRIVLGHPALAAHCAEKGTIFIPVATPGVNASGHLMRADSVVALPLHAIRDDGLPGVADVARALDARLALVAEGAR</sequence>
<accession>A0A127K2Z4</accession>
<gene>
    <name evidence="2" type="ORF">AC731_004905</name>
</gene>
<feature type="region of interest" description="Disordered" evidence="1">
    <location>
        <begin position="1"/>
        <end position="24"/>
    </location>
</feature>
<feature type="compositionally biased region" description="Pro residues" evidence="1">
    <location>
        <begin position="7"/>
        <end position="21"/>
    </location>
</feature>
<dbReference type="STRING" id="1134435.AC731_004905"/>
<evidence type="ECO:0000313" key="2">
    <source>
        <dbReference type="EMBL" id="AMO36325.1"/>
    </source>
</evidence>
<evidence type="ECO:0000313" key="3">
    <source>
        <dbReference type="Proteomes" id="UP000036902"/>
    </source>
</evidence>
<dbReference type="Proteomes" id="UP000036902">
    <property type="component" value="Chromosome"/>
</dbReference>
<protein>
    <submittedName>
        <fullName evidence="2">Formylmethanofuran dehydrogenase</fullName>
    </submittedName>
</protein>
<organism evidence="2 3">
    <name type="scientific">Thauera humireducens</name>
    <dbReference type="NCBI Taxonomy" id="1134435"/>
    <lineage>
        <taxon>Bacteria</taxon>
        <taxon>Pseudomonadati</taxon>
        <taxon>Pseudomonadota</taxon>
        <taxon>Betaproteobacteria</taxon>
        <taxon>Rhodocyclales</taxon>
        <taxon>Zoogloeaceae</taxon>
        <taxon>Thauera</taxon>
    </lineage>
</organism>
<dbReference type="KEGG" id="thu:AC731_004905"/>
<dbReference type="Gene3D" id="3.40.50.1220">
    <property type="entry name" value="TPP-binding domain"/>
    <property type="match status" value="1"/>
</dbReference>
<reference evidence="3" key="1">
    <citation type="submission" date="2016-03" db="EMBL/GenBank/DDBJ databases">
        <authorList>
            <person name="Ma C."/>
            <person name="Zhou S."/>
            <person name="Yang G."/>
        </authorList>
    </citation>
    <scope>NUCLEOTIDE SEQUENCE [LARGE SCALE GENOMIC DNA]</scope>
    <source>
        <strain evidence="3">SgZ-1</strain>
    </source>
</reference>
<name>A0A127K2Z4_9RHOO</name>
<dbReference type="EMBL" id="CP014646">
    <property type="protein sequence ID" value="AMO36325.1"/>
    <property type="molecule type" value="Genomic_DNA"/>
</dbReference>
<dbReference type="AlphaFoldDB" id="A0A127K2Z4"/>
<proteinExistence type="predicted"/>